<feature type="signal peptide" evidence="1">
    <location>
        <begin position="1"/>
        <end position="18"/>
    </location>
</feature>
<dbReference type="Gene3D" id="3.30.70.100">
    <property type="match status" value="1"/>
</dbReference>
<feature type="chain" id="PRO_5020440209" evidence="1">
    <location>
        <begin position="19"/>
        <end position="119"/>
    </location>
</feature>
<dbReference type="EMBL" id="SDHW01000005">
    <property type="protein sequence ID" value="RXK58931.1"/>
    <property type="molecule type" value="Genomic_DNA"/>
</dbReference>
<name>A0A4Q1CGH8_9BACT</name>
<reference evidence="3 4" key="1">
    <citation type="submission" date="2019-01" db="EMBL/GenBank/DDBJ databases">
        <title>Lacibacter sp. strain TTM-7.</title>
        <authorList>
            <person name="Chen W.-M."/>
        </authorList>
    </citation>
    <scope>NUCLEOTIDE SEQUENCE [LARGE SCALE GENOMIC DNA]</scope>
    <source>
        <strain evidence="3 4">TTM-7</strain>
    </source>
</reference>
<dbReference type="PROSITE" id="PS50846">
    <property type="entry name" value="HMA_2"/>
    <property type="match status" value="1"/>
</dbReference>
<evidence type="ECO:0000259" key="2">
    <source>
        <dbReference type="PROSITE" id="PS50846"/>
    </source>
</evidence>
<organism evidence="3 4">
    <name type="scientific">Lacibacter luteus</name>
    <dbReference type="NCBI Taxonomy" id="2508719"/>
    <lineage>
        <taxon>Bacteria</taxon>
        <taxon>Pseudomonadati</taxon>
        <taxon>Bacteroidota</taxon>
        <taxon>Chitinophagia</taxon>
        <taxon>Chitinophagales</taxon>
        <taxon>Chitinophagaceae</taxon>
        <taxon>Lacibacter</taxon>
    </lineage>
</organism>
<sequence>MKTFFSVLFLALAVTVSAQYKKPIIAQIKTPQAQCTECKERIEKFMKSEEGVVKVLVDIRKKITTVTFAPDRTNIENVKTAIANLGFDADDVVAEPEQYKRLPICCKRESDGGGPPKKQ</sequence>
<dbReference type="RefSeq" id="WP_129131987.1">
    <property type="nucleotide sequence ID" value="NZ_SDHW01000005.1"/>
</dbReference>
<dbReference type="CDD" id="cd00371">
    <property type="entry name" value="HMA"/>
    <property type="match status" value="1"/>
</dbReference>
<proteinExistence type="predicted"/>
<protein>
    <submittedName>
        <fullName evidence="3">Copper chaperone</fullName>
    </submittedName>
</protein>
<dbReference type="InterPro" id="IPR006121">
    <property type="entry name" value="HMA_dom"/>
</dbReference>
<dbReference type="GO" id="GO:0046872">
    <property type="term" value="F:metal ion binding"/>
    <property type="evidence" value="ECO:0007669"/>
    <property type="project" value="InterPro"/>
</dbReference>
<comment type="caution">
    <text evidence="3">The sequence shown here is derived from an EMBL/GenBank/DDBJ whole genome shotgun (WGS) entry which is preliminary data.</text>
</comment>
<accession>A0A4Q1CGH8</accession>
<dbReference type="AlphaFoldDB" id="A0A4Q1CGH8"/>
<keyword evidence="4" id="KW-1185">Reference proteome</keyword>
<evidence type="ECO:0000313" key="4">
    <source>
        <dbReference type="Proteomes" id="UP000290204"/>
    </source>
</evidence>
<gene>
    <name evidence="3" type="ORF">ESA94_16215</name>
</gene>
<evidence type="ECO:0000313" key="3">
    <source>
        <dbReference type="EMBL" id="RXK58931.1"/>
    </source>
</evidence>
<keyword evidence="1" id="KW-0732">Signal</keyword>
<dbReference type="Pfam" id="PF00403">
    <property type="entry name" value="HMA"/>
    <property type="match status" value="1"/>
</dbReference>
<feature type="domain" description="HMA" evidence="2">
    <location>
        <begin position="24"/>
        <end position="90"/>
    </location>
</feature>
<evidence type="ECO:0000256" key="1">
    <source>
        <dbReference type="SAM" id="SignalP"/>
    </source>
</evidence>
<dbReference type="OrthoDB" id="5513217at2"/>
<dbReference type="SUPFAM" id="SSF55008">
    <property type="entry name" value="HMA, heavy metal-associated domain"/>
    <property type="match status" value="1"/>
</dbReference>
<dbReference type="InterPro" id="IPR036163">
    <property type="entry name" value="HMA_dom_sf"/>
</dbReference>
<dbReference type="Proteomes" id="UP000290204">
    <property type="component" value="Unassembled WGS sequence"/>
</dbReference>